<organism evidence="3 4">
    <name type="scientific">Rhizobium gallicum bv. gallicum R602sp</name>
    <dbReference type="NCBI Taxonomy" id="1041138"/>
    <lineage>
        <taxon>Bacteria</taxon>
        <taxon>Pseudomonadati</taxon>
        <taxon>Pseudomonadota</taxon>
        <taxon>Alphaproteobacteria</taxon>
        <taxon>Hyphomicrobiales</taxon>
        <taxon>Rhizobiaceae</taxon>
        <taxon>Rhizobium/Agrobacterium group</taxon>
        <taxon>Rhizobium</taxon>
    </lineage>
</organism>
<geneLocation type="plasmid" evidence="3 4">
    <name>pRgalR602c</name>
</geneLocation>
<dbReference type="HOGENOM" id="CLU_154364_0_0_5"/>
<dbReference type="Proteomes" id="UP000031368">
    <property type="component" value="Plasmid pRgalR602c"/>
</dbReference>
<evidence type="ECO:0008006" key="5">
    <source>
        <dbReference type="Google" id="ProtNLM"/>
    </source>
</evidence>
<reference evidence="3 4" key="1">
    <citation type="submission" date="2013-11" db="EMBL/GenBank/DDBJ databases">
        <title>Complete genome sequence of Rhizobium gallicum bv. gallicum R602.</title>
        <authorList>
            <person name="Bustos P."/>
            <person name="Santamaria R.I."/>
            <person name="Lozano L."/>
            <person name="Acosta J.L."/>
            <person name="Ormeno-Orrillo E."/>
            <person name="Rogel M.A."/>
            <person name="Romero D."/>
            <person name="Cevallos M.A."/>
            <person name="Martinez-Romero E."/>
            <person name="Gonzalez V."/>
        </authorList>
    </citation>
    <scope>NUCLEOTIDE SEQUENCE [LARGE SCALE GENOMIC DNA]</scope>
    <source>
        <strain evidence="3 4">R602</strain>
        <plasmid evidence="3 4">pRgalR602c</plasmid>
    </source>
</reference>
<gene>
    <name evidence="3" type="ORF">RGR602_PC01178</name>
</gene>
<keyword evidence="2" id="KW-0732">Signal</keyword>
<protein>
    <recommendedName>
        <fullName evidence="5">PepSY domain-containing protein</fullName>
    </recommendedName>
</protein>
<dbReference type="AlphaFoldDB" id="A0A0B4XEX1"/>
<keyword evidence="3" id="KW-0614">Plasmid</keyword>
<evidence type="ECO:0000313" key="4">
    <source>
        <dbReference type="Proteomes" id="UP000031368"/>
    </source>
</evidence>
<sequence>MRAFILAATALGTSAFSVLAQATFAPSPSGNTPAIATPGTKNPTAPVAGANSFTEAQAKDRIENAGYTEVKDLKLNDKGVWMASGMKDGKAVLIALDYQGNIVAE</sequence>
<feature type="signal peptide" evidence="2">
    <location>
        <begin position="1"/>
        <end position="20"/>
    </location>
</feature>
<name>A0A0B4XEX1_9HYPH</name>
<accession>A0A0B4XEX1</accession>
<keyword evidence="4" id="KW-1185">Reference proteome</keyword>
<proteinExistence type="predicted"/>
<dbReference type="EMBL" id="CP006880">
    <property type="protein sequence ID" value="AJD45208.1"/>
    <property type="molecule type" value="Genomic_DNA"/>
</dbReference>
<dbReference type="RefSeq" id="WP_040115469.1">
    <property type="nucleotide sequence ID" value="NZ_CP006880.1"/>
</dbReference>
<evidence type="ECO:0000256" key="1">
    <source>
        <dbReference type="SAM" id="MobiDB-lite"/>
    </source>
</evidence>
<feature type="compositionally biased region" description="Polar residues" evidence="1">
    <location>
        <begin position="26"/>
        <end position="43"/>
    </location>
</feature>
<evidence type="ECO:0000256" key="2">
    <source>
        <dbReference type="SAM" id="SignalP"/>
    </source>
</evidence>
<dbReference type="KEGG" id="rga:RGR602_PC01178"/>
<evidence type="ECO:0000313" key="3">
    <source>
        <dbReference type="EMBL" id="AJD45208.1"/>
    </source>
</evidence>
<feature type="region of interest" description="Disordered" evidence="1">
    <location>
        <begin position="26"/>
        <end position="48"/>
    </location>
</feature>
<feature type="chain" id="PRO_5002111842" description="PepSY domain-containing protein" evidence="2">
    <location>
        <begin position="21"/>
        <end position="105"/>
    </location>
</feature>